<dbReference type="AlphaFoldDB" id="A0A6V7Y6G4"/>
<accession>A0A6V7Y6G4</accession>
<gene>
    <name evidence="3" type="ORF">MENT_LOCUS1814</name>
    <name evidence="4" type="ORF">MENT_LOCUS61198</name>
    <name evidence="2" type="ORF">MENT_LOCUS650</name>
</gene>
<feature type="compositionally biased region" description="Basic and acidic residues" evidence="1">
    <location>
        <begin position="34"/>
        <end position="45"/>
    </location>
</feature>
<evidence type="ECO:0000313" key="5">
    <source>
        <dbReference type="Proteomes" id="UP000580250"/>
    </source>
</evidence>
<organism evidence="4 5">
    <name type="scientific">Meloidogyne enterolobii</name>
    <name type="common">Root-knot nematode worm</name>
    <name type="synonym">Meloidogyne mayaguensis</name>
    <dbReference type="NCBI Taxonomy" id="390850"/>
    <lineage>
        <taxon>Eukaryota</taxon>
        <taxon>Metazoa</taxon>
        <taxon>Ecdysozoa</taxon>
        <taxon>Nematoda</taxon>
        <taxon>Chromadorea</taxon>
        <taxon>Rhabditida</taxon>
        <taxon>Tylenchina</taxon>
        <taxon>Tylenchomorpha</taxon>
        <taxon>Tylenchoidea</taxon>
        <taxon>Meloidogynidae</taxon>
        <taxon>Meloidogyninae</taxon>
        <taxon>Meloidogyne</taxon>
    </lineage>
</organism>
<proteinExistence type="predicted"/>
<evidence type="ECO:0000313" key="4">
    <source>
        <dbReference type="EMBL" id="CAD2207279.1"/>
    </source>
</evidence>
<dbReference type="EMBL" id="CAJEWN010003321">
    <property type="protein sequence ID" value="CAD2207279.1"/>
    <property type="molecule type" value="Genomic_DNA"/>
</dbReference>
<comment type="caution">
    <text evidence="4">The sequence shown here is derived from an EMBL/GenBank/DDBJ whole genome shotgun (WGS) entry which is preliminary data.</text>
</comment>
<dbReference type="EMBL" id="CAJEWN010000005">
    <property type="protein sequence ID" value="CAD2127137.1"/>
    <property type="molecule type" value="Genomic_DNA"/>
</dbReference>
<name>A0A6V7Y6G4_MELEN</name>
<evidence type="ECO:0000256" key="1">
    <source>
        <dbReference type="SAM" id="MobiDB-lite"/>
    </source>
</evidence>
<dbReference type="EMBL" id="CAJEWN010000002">
    <property type="protein sequence ID" value="CAD2123911.1"/>
    <property type="molecule type" value="Genomic_DNA"/>
</dbReference>
<sequence length="96" mass="11273">MAEEDVDDLLEEAFKSIDEAEKNGKTMSDVIMKKAKDVGVKVPDAKRKHSRSRSGSRDRKRRRSRSREKKTRVSSKERRRRTPSDDDRRIRRRSGS</sequence>
<dbReference type="Proteomes" id="UP000580250">
    <property type="component" value="Unassembled WGS sequence"/>
</dbReference>
<protein>
    <submittedName>
        <fullName evidence="4">Uncharacterized protein</fullName>
    </submittedName>
</protein>
<evidence type="ECO:0000313" key="3">
    <source>
        <dbReference type="EMBL" id="CAD2127137.1"/>
    </source>
</evidence>
<evidence type="ECO:0000313" key="2">
    <source>
        <dbReference type="EMBL" id="CAD2123911.1"/>
    </source>
</evidence>
<reference evidence="4 5" key="1">
    <citation type="submission" date="2020-08" db="EMBL/GenBank/DDBJ databases">
        <authorList>
            <person name="Koutsovoulos G."/>
            <person name="Danchin GJ E."/>
        </authorList>
    </citation>
    <scope>NUCLEOTIDE SEQUENCE [LARGE SCALE GENOMIC DNA]</scope>
</reference>
<feature type="compositionally biased region" description="Basic residues" evidence="1">
    <location>
        <begin position="46"/>
        <end position="81"/>
    </location>
</feature>
<feature type="region of interest" description="Disordered" evidence="1">
    <location>
        <begin position="34"/>
        <end position="96"/>
    </location>
</feature>